<dbReference type="InParanoid" id="A0A165CR51"/>
<dbReference type="Proteomes" id="UP000076871">
    <property type="component" value="Unassembled WGS sequence"/>
</dbReference>
<dbReference type="EMBL" id="KV427645">
    <property type="protein sequence ID" value="KZT03276.1"/>
    <property type="molecule type" value="Genomic_DNA"/>
</dbReference>
<organism evidence="1 2">
    <name type="scientific">Laetiporus sulphureus 93-53</name>
    <dbReference type="NCBI Taxonomy" id="1314785"/>
    <lineage>
        <taxon>Eukaryota</taxon>
        <taxon>Fungi</taxon>
        <taxon>Dikarya</taxon>
        <taxon>Basidiomycota</taxon>
        <taxon>Agaricomycotina</taxon>
        <taxon>Agaricomycetes</taxon>
        <taxon>Polyporales</taxon>
        <taxon>Laetiporus</taxon>
    </lineage>
</organism>
<keyword evidence="2" id="KW-1185">Reference proteome</keyword>
<evidence type="ECO:0000313" key="2">
    <source>
        <dbReference type="Proteomes" id="UP000076871"/>
    </source>
</evidence>
<evidence type="ECO:0000313" key="1">
    <source>
        <dbReference type="EMBL" id="KZT03276.1"/>
    </source>
</evidence>
<reference evidence="1 2" key="1">
    <citation type="journal article" date="2016" name="Mol. Biol. Evol.">
        <title>Comparative Genomics of Early-Diverging Mushroom-Forming Fungi Provides Insights into the Origins of Lignocellulose Decay Capabilities.</title>
        <authorList>
            <person name="Nagy L.G."/>
            <person name="Riley R."/>
            <person name="Tritt A."/>
            <person name="Adam C."/>
            <person name="Daum C."/>
            <person name="Floudas D."/>
            <person name="Sun H."/>
            <person name="Yadav J.S."/>
            <person name="Pangilinan J."/>
            <person name="Larsson K.H."/>
            <person name="Matsuura K."/>
            <person name="Barry K."/>
            <person name="Labutti K."/>
            <person name="Kuo R."/>
            <person name="Ohm R.A."/>
            <person name="Bhattacharya S.S."/>
            <person name="Shirouzu T."/>
            <person name="Yoshinaga Y."/>
            <person name="Martin F.M."/>
            <person name="Grigoriev I.V."/>
            <person name="Hibbett D.S."/>
        </authorList>
    </citation>
    <scope>NUCLEOTIDE SEQUENCE [LARGE SCALE GENOMIC DNA]</scope>
    <source>
        <strain evidence="1 2">93-53</strain>
    </source>
</reference>
<gene>
    <name evidence="1" type="ORF">LAESUDRAFT_371875</name>
</gene>
<name>A0A165CR51_9APHY</name>
<proteinExistence type="predicted"/>
<protein>
    <submittedName>
        <fullName evidence="1">Uncharacterized protein</fullName>
    </submittedName>
</protein>
<accession>A0A165CR51</accession>
<dbReference type="RefSeq" id="XP_040761016.1">
    <property type="nucleotide sequence ID" value="XM_040902213.1"/>
</dbReference>
<dbReference type="AlphaFoldDB" id="A0A165CR51"/>
<dbReference type="GeneID" id="63819244"/>
<sequence length="178" mass="19391">MISRDNHIMNSPLKSRRLLLGAARQMSTCCTLTVRASLCRASSEEKLTGHEDVATILIGPVQVPTTPLSANSFCLTAKTLASAVRSLLERMTESRVAGRTIATSTSDIVKVRHVFHSSDRCHGSQIRTRNGSASSATPTSFSRNEYRPQLCFVPVAPCMCSAIRHGRCRSVRGTTSHF</sequence>